<proteinExistence type="inferred from homology"/>
<keyword evidence="2 4" id="KW-0560">Oxidoreductase</keyword>
<dbReference type="PRINTS" id="PR00080">
    <property type="entry name" value="SDRFAMILY"/>
</dbReference>
<keyword evidence="5" id="KW-1185">Reference proteome</keyword>
<dbReference type="GO" id="GO:0047936">
    <property type="term" value="F:glucose 1-dehydrogenase [NAD(P)+] activity"/>
    <property type="evidence" value="ECO:0007669"/>
    <property type="project" value="UniProtKB-EC"/>
</dbReference>
<sequence length="323" mass="34734">MCPISRPASGKVPHPGSQTEEDRKVVDKQHEQQDPQQQYRTPDEQHGEQQPHPGHTRAMEARPDHGEDSYRGSGRLDGRRAVITGGDSGIGRAVAVAFAREGADVLLSYLPEEEDDAQETARLVQKAGRTAVTVPGDVREETHCQEIVRRAVQDLGGLDILVNNAAYQMSQPGGITDISTEQFDRVMRTNLYAMFWLCKAAVPHLTPGSVIINTASIQAYQPSPDLLDYATTKAGIVNFTKGLAENLAGRGIRVNCVAPGPIWTPLIPATMPGEKVDSFGADTPLGRAGQPAELAPAYVFFASQESSYVTGEVLGVTGGKLLP</sequence>
<dbReference type="InterPro" id="IPR020904">
    <property type="entry name" value="Sc_DH/Rdtase_CS"/>
</dbReference>
<dbReference type="InterPro" id="IPR002347">
    <property type="entry name" value="SDR_fam"/>
</dbReference>
<evidence type="ECO:0000256" key="3">
    <source>
        <dbReference type="SAM" id="MobiDB-lite"/>
    </source>
</evidence>
<dbReference type="EC" id="1.1.1.47" evidence="4"/>
<dbReference type="NCBIfam" id="NF005559">
    <property type="entry name" value="PRK07231.1"/>
    <property type="match status" value="1"/>
</dbReference>
<dbReference type="CDD" id="cd05355">
    <property type="entry name" value="SDR_c1"/>
    <property type="match status" value="1"/>
</dbReference>
<dbReference type="Proteomes" id="UP000823521">
    <property type="component" value="Unassembled WGS sequence"/>
</dbReference>
<comment type="similarity">
    <text evidence="1">Belongs to the short-chain dehydrogenases/reductases (SDR) family.</text>
</comment>
<accession>A0ABS3VJ91</accession>
<evidence type="ECO:0000256" key="2">
    <source>
        <dbReference type="ARBA" id="ARBA00023002"/>
    </source>
</evidence>
<protein>
    <submittedName>
        <fullName evidence="4">Glucose 1-dehydrogenase</fullName>
        <ecNumber evidence="4">1.1.1.47</ecNumber>
    </submittedName>
</protein>
<reference evidence="4 5" key="1">
    <citation type="submission" date="2019-12" db="EMBL/GenBank/DDBJ databases">
        <title>Whole genome sequencing of endophytic Actinobacterium Micromonospora sp. MPMI6T.</title>
        <authorList>
            <person name="Evv R."/>
            <person name="Podile A.R."/>
        </authorList>
    </citation>
    <scope>NUCLEOTIDE SEQUENCE [LARGE SCALE GENOMIC DNA]</scope>
    <source>
        <strain evidence="4 5">MPMI6</strain>
    </source>
</reference>
<dbReference type="EMBL" id="WVUH01000003">
    <property type="protein sequence ID" value="MBO4204593.1"/>
    <property type="molecule type" value="Genomic_DNA"/>
</dbReference>
<feature type="region of interest" description="Disordered" evidence="3">
    <location>
        <begin position="1"/>
        <end position="80"/>
    </location>
</feature>
<dbReference type="PANTHER" id="PTHR48107:SF16">
    <property type="entry name" value="NADPH-DEPENDENT ALDEHYDE REDUCTASE 1, CHLOROPLASTIC"/>
    <property type="match status" value="1"/>
</dbReference>
<feature type="compositionally biased region" description="Basic and acidic residues" evidence="3">
    <location>
        <begin position="20"/>
        <end position="33"/>
    </location>
</feature>
<gene>
    <name evidence="4" type="ORF">GSF22_00990</name>
</gene>
<comment type="caution">
    <text evidence="4">The sequence shown here is derived from an EMBL/GenBank/DDBJ whole genome shotgun (WGS) entry which is preliminary data.</text>
</comment>
<dbReference type="PRINTS" id="PR00081">
    <property type="entry name" value="GDHRDH"/>
</dbReference>
<feature type="compositionally biased region" description="Basic and acidic residues" evidence="3">
    <location>
        <begin position="57"/>
        <end position="80"/>
    </location>
</feature>
<dbReference type="SUPFAM" id="SSF51735">
    <property type="entry name" value="NAD(P)-binding Rossmann-fold domains"/>
    <property type="match status" value="1"/>
</dbReference>
<name>A0ABS3VJ91_MICEH</name>
<dbReference type="Pfam" id="PF13561">
    <property type="entry name" value="adh_short_C2"/>
    <property type="match status" value="1"/>
</dbReference>
<organism evidence="4 5">
    <name type="scientific">Micromonospora echinofusca</name>
    <dbReference type="NCBI Taxonomy" id="47858"/>
    <lineage>
        <taxon>Bacteria</taxon>
        <taxon>Bacillati</taxon>
        <taxon>Actinomycetota</taxon>
        <taxon>Actinomycetes</taxon>
        <taxon>Micromonosporales</taxon>
        <taxon>Micromonosporaceae</taxon>
        <taxon>Micromonospora</taxon>
    </lineage>
</organism>
<dbReference type="PANTHER" id="PTHR48107">
    <property type="entry name" value="NADPH-DEPENDENT ALDEHYDE REDUCTASE-LIKE PROTEIN, CHLOROPLASTIC-RELATED"/>
    <property type="match status" value="1"/>
</dbReference>
<evidence type="ECO:0000313" key="4">
    <source>
        <dbReference type="EMBL" id="MBO4204593.1"/>
    </source>
</evidence>
<dbReference type="Gene3D" id="3.40.50.720">
    <property type="entry name" value="NAD(P)-binding Rossmann-like Domain"/>
    <property type="match status" value="1"/>
</dbReference>
<evidence type="ECO:0000256" key="1">
    <source>
        <dbReference type="ARBA" id="ARBA00006484"/>
    </source>
</evidence>
<evidence type="ECO:0000313" key="5">
    <source>
        <dbReference type="Proteomes" id="UP000823521"/>
    </source>
</evidence>
<dbReference type="InterPro" id="IPR036291">
    <property type="entry name" value="NAD(P)-bd_dom_sf"/>
</dbReference>
<dbReference type="PROSITE" id="PS00061">
    <property type="entry name" value="ADH_SHORT"/>
    <property type="match status" value="1"/>
</dbReference>